<evidence type="ECO:0000256" key="9">
    <source>
        <dbReference type="RuleBase" id="RU004020"/>
    </source>
</evidence>
<evidence type="ECO:0000256" key="3">
    <source>
        <dbReference type="ARBA" id="ARBA00022553"/>
    </source>
</evidence>
<keyword evidence="7" id="KW-0804">Transcription</keyword>
<dbReference type="Pfam" id="PF00447">
    <property type="entry name" value="HSF_DNA-bind"/>
    <property type="match status" value="1"/>
</dbReference>
<comment type="caution">
    <text evidence="12">The sequence shown here is derived from an EMBL/GenBank/DDBJ whole genome shotgun (WGS) entry which is preliminary data.</text>
</comment>
<dbReference type="PANTHER" id="PTHR10015">
    <property type="entry name" value="HEAT SHOCK TRANSCRIPTION FACTOR"/>
    <property type="match status" value="1"/>
</dbReference>
<dbReference type="AlphaFoldDB" id="A0ABD3KUM3"/>
<reference evidence="12 13" key="1">
    <citation type="submission" date="2024-11" db="EMBL/GenBank/DDBJ databases">
        <title>Chromosome-level genome assembly of Eucalyptus globulus Labill. provides insights into its genome evolution.</title>
        <authorList>
            <person name="Li X."/>
        </authorList>
    </citation>
    <scope>NUCLEOTIDE SEQUENCE [LARGE SCALE GENOMIC DNA]</scope>
    <source>
        <strain evidence="12">CL2024</strain>
        <tissue evidence="12">Fresh tender leaves</tissue>
    </source>
</reference>
<keyword evidence="4" id="KW-0805">Transcription regulation</keyword>
<evidence type="ECO:0000313" key="13">
    <source>
        <dbReference type="Proteomes" id="UP001634007"/>
    </source>
</evidence>
<proteinExistence type="inferred from homology"/>
<dbReference type="PANTHER" id="PTHR10015:SF436">
    <property type="entry name" value="HEAT STRESS TRANSCRIPTION FACTOR A-1D"/>
    <property type="match status" value="1"/>
</dbReference>
<organism evidence="12 13">
    <name type="scientific">Eucalyptus globulus</name>
    <name type="common">Tasmanian blue gum</name>
    <dbReference type="NCBI Taxonomy" id="34317"/>
    <lineage>
        <taxon>Eukaryota</taxon>
        <taxon>Viridiplantae</taxon>
        <taxon>Streptophyta</taxon>
        <taxon>Embryophyta</taxon>
        <taxon>Tracheophyta</taxon>
        <taxon>Spermatophyta</taxon>
        <taxon>Magnoliopsida</taxon>
        <taxon>eudicotyledons</taxon>
        <taxon>Gunneridae</taxon>
        <taxon>Pentapetalae</taxon>
        <taxon>rosids</taxon>
        <taxon>malvids</taxon>
        <taxon>Myrtales</taxon>
        <taxon>Myrtaceae</taxon>
        <taxon>Myrtoideae</taxon>
        <taxon>Eucalypteae</taxon>
        <taxon>Eucalyptus</taxon>
    </lineage>
</organism>
<keyword evidence="13" id="KW-1185">Reference proteome</keyword>
<comment type="subcellular location">
    <subcellularLocation>
        <location evidence="1">Nucleus</location>
    </subcellularLocation>
</comment>
<evidence type="ECO:0000259" key="11">
    <source>
        <dbReference type="SMART" id="SM00415"/>
    </source>
</evidence>
<evidence type="ECO:0000256" key="4">
    <source>
        <dbReference type="ARBA" id="ARBA00023015"/>
    </source>
</evidence>
<evidence type="ECO:0000256" key="2">
    <source>
        <dbReference type="ARBA" id="ARBA00011233"/>
    </source>
</evidence>
<keyword evidence="5" id="KW-0346">Stress response</keyword>
<accession>A0ABD3KUM3</accession>
<gene>
    <name evidence="12" type="ORF">ACJRO7_018690</name>
</gene>
<evidence type="ECO:0000256" key="1">
    <source>
        <dbReference type="ARBA" id="ARBA00004123"/>
    </source>
</evidence>
<dbReference type="InterPro" id="IPR000232">
    <property type="entry name" value="HSF_DNA-bd"/>
</dbReference>
<name>A0ABD3KUM3_EUCGL</name>
<dbReference type="PRINTS" id="PR00056">
    <property type="entry name" value="HSFDOMAIN"/>
</dbReference>
<dbReference type="FunFam" id="1.10.10.10:FF:000037">
    <property type="entry name" value="Heat stress transcription factor B-4"/>
    <property type="match status" value="1"/>
</dbReference>
<dbReference type="InterPro" id="IPR036390">
    <property type="entry name" value="WH_DNA-bd_sf"/>
</dbReference>
<evidence type="ECO:0000256" key="6">
    <source>
        <dbReference type="ARBA" id="ARBA00023125"/>
    </source>
</evidence>
<keyword evidence="3" id="KW-0597">Phosphoprotein</keyword>
<feature type="domain" description="HSF-type DNA-binding" evidence="11">
    <location>
        <begin position="12"/>
        <end position="105"/>
    </location>
</feature>
<protein>
    <recommendedName>
        <fullName evidence="11">HSF-type DNA-binding domain-containing protein</fullName>
    </recommendedName>
</protein>
<sequence length="280" mass="32246">MNNPGNSVPPPPPPPLLSKTYEIVDDPATGAVVSRGPGDSSFVVWNSPEFASDLLPKFFKHNNFSSFRQAAQHLCFRKVNPDRWEFANEGFLRGQEHLLRSINRRKCAHGFGLEKEVERLKRDKYVLMQEIVRSRKQQQATNKQLQVTFKCLQGMELLFRALLAKFVQQQNENNRRITEDNKKRRLKQDDVSENEDIVASDGQIVRYHHPTNEASKVMLRQIRTGCFSIRIFNAEEVPQTSEHLSYLPIASVVSNGRDKAQHMDQLTQQMGLLTSDNKWE</sequence>
<dbReference type="Gene3D" id="1.10.10.10">
    <property type="entry name" value="Winged helix-like DNA-binding domain superfamily/Winged helix DNA-binding domain"/>
    <property type="match status" value="1"/>
</dbReference>
<evidence type="ECO:0000313" key="12">
    <source>
        <dbReference type="EMBL" id="KAL3743431.1"/>
    </source>
</evidence>
<keyword evidence="6" id="KW-0238">DNA-binding</keyword>
<keyword evidence="8" id="KW-0539">Nucleus</keyword>
<dbReference type="SUPFAM" id="SSF46785">
    <property type="entry name" value="Winged helix' DNA-binding domain"/>
    <property type="match status" value="1"/>
</dbReference>
<dbReference type="GO" id="GO:0003677">
    <property type="term" value="F:DNA binding"/>
    <property type="evidence" value="ECO:0007669"/>
    <property type="project" value="UniProtKB-KW"/>
</dbReference>
<feature type="compositionally biased region" description="Basic and acidic residues" evidence="10">
    <location>
        <begin position="175"/>
        <end position="190"/>
    </location>
</feature>
<evidence type="ECO:0000256" key="8">
    <source>
        <dbReference type="ARBA" id="ARBA00023242"/>
    </source>
</evidence>
<comment type="similarity">
    <text evidence="9">Belongs to the HSF family.</text>
</comment>
<dbReference type="EMBL" id="JBJKBG010000004">
    <property type="protein sequence ID" value="KAL3743431.1"/>
    <property type="molecule type" value="Genomic_DNA"/>
</dbReference>
<dbReference type="InterPro" id="IPR036388">
    <property type="entry name" value="WH-like_DNA-bd_sf"/>
</dbReference>
<evidence type="ECO:0000256" key="5">
    <source>
        <dbReference type="ARBA" id="ARBA00023016"/>
    </source>
</evidence>
<dbReference type="GO" id="GO:0005634">
    <property type="term" value="C:nucleus"/>
    <property type="evidence" value="ECO:0007669"/>
    <property type="project" value="UniProtKB-SubCell"/>
</dbReference>
<comment type="subunit">
    <text evidence="2">Homotrimer.</text>
</comment>
<dbReference type="SMART" id="SM00415">
    <property type="entry name" value="HSF"/>
    <property type="match status" value="1"/>
</dbReference>
<dbReference type="Proteomes" id="UP001634007">
    <property type="component" value="Unassembled WGS sequence"/>
</dbReference>
<feature type="region of interest" description="Disordered" evidence="10">
    <location>
        <begin position="175"/>
        <end position="194"/>
    </location>
</feature>
<evidence type="ECO:0000256" key="7">
    <source>
        <dbReference type="ARBA" id="ARBA00023163"/>
    </source>
</evidence>
<evidence type="ECO:0000256" key="10">
    <source>
        <dbReference type="SAM" id="MobiDB-lite"/>
    </source>
</evidence>